<protein>
    <recommendedName>
        <fullName evidence="6">Ribosomal protein L10</fullName>
    </recommendedName>
</protein>
<evidence type="ECO:0000256" key="3">
    <source>
        <dbReference type="ARBA" id="ARBA00023274"/>
    </source>
</evidence>
<dbReference type="CDD" id="cd05797">
    <property type="entry name" value="Ribosomal_L10"/>
    <property type="match status" value="1"/>
</dbReference>
<keyword evidence="5" id="KW-1185">Reference proteome</keyword>
<keyword evidence="2" id="KW-0689">Ribosomal protein</keyword>
<dbReference type="GO" id="GO:0005840">
    <property type="term" value="C:ribosome"/>
    <property type="evidence" value="ECO:0007669"/>
    <property type="project" value="UniProtKB-KW"/>
</dbReference>
<dbReference type="InterPro" id="IPR001790">
    <property type="entry name" value="Ribosomal_uL10"/>
</dbReference>
<dbReference type="OrthoDB" id="360689at2759"/>
<dbReference type="Pfam" id="PF00466">
    <property type="entry name" value="Ribosomal_L10"/>
    <property type="match status" value="1"/>
</dbReference>
<name>A0A9W8HD17_9FUNG</name>
<dbReference type="Gene3D" id="3.30.70.1730">
    <property type="match status" value="1"/>
</dbReference>
<dbReference type="InterPro" id="IPR047865">
    <property type="entry name" value="Ribosomal_uL10_bac_type"/>
</dbReference>
<accession>A0A9W8HD17</accession>
<dbReference type="PANTHER" id="PTHR11560">
    <property type="entry name" value="39S RIBOSOMAL PROTEIN L10, MITOCHONDRIAL"/>
    <property type="match status" value="1"/>
</dbReference>
<dbReference type="SUPFAM" id="SSF160369">
    <property type="entry name" value="Ribosomal protein L10-like"/>
    <property type="match status" value="1"/>
</dbReference>
<dbReference type="Gene3D" id="6.10.250.290">
    <property type="match status" value="1"/>
</dbReference>
<evidence type="ECO:0000313" key="5">
    <source>
        <dbReference type="Proteomes" id="UP001140217"/>
    </source>
</evidence>
<comment type="similarity">
    <text evidence="1">Belongs to the universal ribosomal protein uL10 family.</text>
</comment>
<evidence type="ECO:0008006" key="6">
    <source>
        <dbReference type="Google" id="ProtNLM"/>
    </source>
</evidence>
<organism evidence="4 5">
    <name type="scientific">Coemansia javaensis</name>
    <dbReference type="NCBI Taxonomy" id="2761396"/>
    <lineage>
        <taxon>Eukaryota</taxon>
        <taxon>Fungi</taxon>
        <taxon>Fungi incertae sedis</taxon>
        <taxon>Zoopagomycota</taxon>
        <taxon>Kickxellomycotina</taxon>
        <taxon>Kickxellomycetes</taxon>
        <taxon>Kickxellales</taxon>
        <taxon>Kickxellaceae</taxon>
        <taxon>Coemansia</taxon>
    </lineage>
</organism>
<dbReference type="GO" id="GO:1990904">
    <property type="term" value="C:ribonucleoprotein complex"/>
    <property type="evidence" value="ECO:0007669"/>
    <property type="project" value="UniProtKB-KW"/>
</dbReference>
<keyword evidence="3" id="KW-0687">Ribonucleoprotein</keyword>
<sequence length="223" mass="24460">MFARLSASAALARGVGVGQRALGISRRAASSNAGRLERSRAPKTQTTYKKPFSARKQYLFGEYDRSFAQSPGVIVVQHYNLSGSEQLEQRQALKLAAHGARLMVVRAKMVKAVLRDTRYANLEPLFTGPSAIIYWDRVDEPLAAMRLALQAIEKQKKTVVMGACVGDVLLNPAMLKDFVALPPIDHLRAQLVGVLQTPAQRLAAVLARTPQRLVDVLKQKAES</sequence>
<gene>
    <name evidence="4" type="ORF">H4R18_002419</name>
</gene>
<dbReference type="InterPro" id="IPR043141">
    <property type="entry name" value="Ribosomal_uL10-like_sf"/>
</dbReference>
<dbReference type="Proteomes" id="UP001140217">
    <property type="component" value="Unassembled WGS sequence"/>
</dbReference>
<proteinExistence type="inferred from homology"/>
<reference evidence="4" key="1">
    <citation type="submission" date="2022-07" db="EMBL/GenBank/DDBJ databases">
        <title>Phylogenomic reconstructions and comparative analyses of Kickxellomycotina fungi.</title>
        <authorList>
            <person name="Reynolds N.K."/>
            <person name="Stajich J.E."/>
            <person name="Barry K."/>
            <person name="Grigoriev I.V."/>
            <person name="Crous P."/>
            <person name="Smith M.E."/>
        </authorList>
    </citation>
    <scope>NUCLEOTIDE SEQUENCE</scope>
    <source>
        <strain evidence="4">NBRC 105414</strain>
    </source>
</reference>
<dbReference type="EMBL" id="JANBUL010000079">
    <property type="protein sequence ID" value="KAJ2782210.1"/>
    <property type="molecule type" value="Genomic_DNA"/>
</dbReference>
<comment type="caution">
    <text evidence="4">The sequence shown here is derived from an EMBL/GenBank/DDBJ whole genome shotgun (WGS) entry which is preliminary data.</text>
</comment>
<evidence type="ECO:0000313" key="4">
    <source>
        <dbReference type="EMBL" id="KAJ2782210.1"/>
    </source>
</evidence>
<dbReference type="AlphaFoldDB" id="A0A9W8HD17"/>
<evidence type="ECO:0000256" key="1">
    <source>
        <dbReference type="ARBA" id="ARBA00008889"/>
    </source>
</evidence>
<evidence type="ECO:0000256" key="2">
    <source>
        <dbReference type="ARBA" id="ARBA00022980"/>
    </source>
</evidence>